<reference evidence="2" key="1">
    <citation type="submission" date="2002-01" db="EMBL/GenBank/DDBJ databases">
        <authorList>
            <person name="Strausberg R."/>
        </authorList>
    </citation>
    <scope>NUCLEOTIDE SEQUENCE</scope>
    <source>
        <strain evidence="2">FVB/N</strain>
        <tissue evidence="2">Mammary tumor. Metallothionien-TGF alpha model. 10 month old virgin mouse. Taken by biopsy.</tissue>
    </source>
</reference>
<feature type="compositionally biased region" description="Basic residues" evidence="1">
    <location>
        <begin position="79"/>
        <end position="88"/>
    </location>
</feature>
<sequence>RTRIPRQRPPVTAATHSDVTHESAHVDADAAVKMSLPSPRDGRTDGLHKVGSLRRPHRRTHHGTQDTRGPRARTGTHGTHGRQARHTHLRDAAPATQTRTPAAVKMSVRPTLALLDGWTDRRHQVGHAAPTTDTHGRPQGLRDPGGHRDLPVWLGPETPALGRRPVAAGLHCDVTGLLEDLVIFLQSFHIFNF</sequence>
<accession>Q8VDH7</accession>
<proteinExistence type="evidence at transcript level"/>
<feature type="compositionally biased region" description="Basic and acidic residues" evidence="1">
    <location>
        <begin position="18"/>
        <end position="30"/>
    </location>
</feature>
<feature type="non-terminal residue" evidence="2">
    <location>
        <position position="1"/>
    </location>
</feature>
<name>Q8VDH7_MOUSE</name>
<feature type="region of interest" description="Disordered" evidence="1">
    <location>
        <begin position="1"/>
        <end position="88"/>
    </location>
</feature>
<feature type="region of interest" description="Disordered" evidence="1">
    <location>
        <begin position="127"/>
        <end position="149"/>
    </location>
</feature>
<dbReference type="EMBL" id="BC021831">
    <property type="protein sequence ID" value="AAH21831.1"/>
    <property type="molecule type" value="mRNA"/>
</dbReference>
<evidence type="ECO:0000313" key="2">
    <source>
        <dbReference type="EMBL" id="AAH21831.1"/>
    </source>
</evidence>
<protein>
    <submittedName>
        <fullName evidence="2">Uncharacterized protein</fullName>
    </submittedName>
</protein>
<feature type="compositionally biased region" description="Basic residues" evidence="1">
    <location>
        <begin position="51"/>
        <end position="62"/>
    </location>
</feature>
<organism evidence="2">
    <name type="scientific">Mus musculus</name>
    <name type="common">Mouse</name>
    <dbReference type="NCBI Taxonomy" id="10090"/>
    <lineage>
        <taxon>Eukaryota</taxon>
        <taxon>Metazoa</taxon>
        <taxon>Chordata</taxon>
        <taxon>Craniata</taxon>
        <taxon>Vertebrata</taxon>
        <taxon>Euteleostomi</taxon>
        <taxon>Mammalia</taxon>
        <taxon>Eutheria</taxon>
        <taxon>Euarchontoglires</taxon>
        <taxon>Glires</taxon>
        <taxon>Rodentia</taxon>
        <taxon>Myomorpha</taxon>
        <taxon>Muroidea</taxon>
        <taxon>Muridae</taxon>
        <taxon>Murinae</taxon>
        <taxon>Mus</taxon>
        <taxon>Mus</taxon>
    </lineage>
</organism>
<evidence type="ECO:0000256" key="1">
    <source>
        <dbReference type="SAM" id="MobiDB-lite"/>
    </source>
</evidence>
<dbReference type="AlphaFoldDB" id="Q8VDH7"/>